<evidence type="ECO:0000256" key="7">
    <source>
        <dbReference type="ARBA" id="ARBA00022741"/>
    </source>
</evidence>
<dbReference type="AlphaFoldDB" id="A0A5N5KMW7"/>
<keyword evidence="17" id="KW-1185">Reference proteome</keyword>
<evidence type="ECO:0000256" key="3">
    <source>
        <dbReference type="ARBA" id="ARBA00022614"/>
    </source>
</evidence>
<evidence type="ECO:0000256" key="4">
    <source>
        <dbReference type="ARBA" id="ARBA00022692"/>
    </source>
</evidence>
<dbReference type="PROSITE" id="PS50011">
    <property type="entry name" value="PROTEIN_KINASE_DOM"/>
    <property type="match status" value="1"/>
</dbReference>
<evidence type="ECO:0000313" key="16">
    <source>
        <dbReference type="EMBL" id="KAB5531677.1"/>
    </source>
</evidence>
<dbReference type="PANTHER" id="PTHR48010">
    <property type="entry name" value="OS05G0588300 PROTEIN"/>
    <property type="match status" value="1"/>
</dbReference>
<evidence type="ECO:0000256" key="13">
    <source>
        <dbReference type="SAM" id="Phobius"/>
    </source>
</evidence>
<evidence type="ECO:0000256" key="12">
    <source>
        <dbReference type="SAM" id="MobiDB-lite"/>
    </source>
</evidence>
<evidence type="ECO:0000256" key="8">
    <source>
        <dbReference type="ARBA" id="ARBA00022840"/>
    </source>
</evidence>
<dbReference type="Pfam" id="PF07714">
    <property type="entry name" value="PK_Tyr_Ser-Thr"/>
    <property type="match status" value="1"/>
</dbReference>
<dbReference type="InterPro" id="IPR011009">
    <property type="entry name" value="Kinase-like_dom_sf"/>
</dbReference>
<evidence type="ECO:0000313" key="17">
    <source>
        <dbReference type="Proteomes" id="UP000326939"/>
    </source>
</evidence>
<dbReference type="FunFam" id="3.30.200.20:FF:000307">
    <property type="entry name" value="pollen receptor-like kinase 1"/>
    <property type="match status" value="1"/>
</dbReference>
<dbReference type="InterPro" id="IPR032675">
    <property type="entry name" value="LRR_dom_sf"/>
</dbReference>
<feature type="compositionally biased region" description="Polar residues" evidence="12">
    <location>
        <begin position="617"/>
        <end position="634"/>
    </location>
</feature>
<feature type="domain" description="Protein kinase" evidence="15">
    <location>
        <begin position="326"/>
        <end position="608"/>
    </location>
</feature>
<evidence type="ECO:0000256" key="2">
    <source>
        <dbReference type="ARBA" id="ARBA00022553"/>
    </source>
</evidence>
<evidence type="ECO:0000256" key="11">
    <source>
        <dbReference type="PROSITE-ProRule" id="PRU10141"/>
    </source>
</evidence>
<keyword evidence="6" id="KW-0677">Repeat</keyword>
<comment type="subcellular location">
    <subcellularLocation>
        <location evidence="1">Membrane</location>
    </subcellularLocation>
</comment>
<evidence type="ECO:0000259" key="15">
    <source>
        <dbReference type="PROSITE" id="PS50011"/>
    </source>
</evidence>
<reference evidence="17" key="1">
    <citation type="journal article" date="2019" name="Gigascience">
        <title>De novo genome assembly of the endangered Acer yangbiense, a plant species with extremely small populations endemic to Yunnan Province, China.</title>
        <authorList>
            <person name="Yang J."/>
            <person name="Wariss H.M."/>
            <person name="Tao L."/>
            <person name="Zhang R."/>
            <person name="Yun Q."/>
            <person name="Hollingsworth P."/>
            <person name="Dao Z."/>
            <person name="Luo G."/>
            <person name="Guo H."/>
            <person name="Ma Y."/>
            <person name="Sun W."/>
        </authorList>
    </citation>
    <scope>NUCLEOTIDE SEQUENCE [LARGE SCALE GENOMIC DNA]</scope>
    <source>
        <strain evidence="17">cv. br00</strain>
    </source>
</reference>
<keyword evidence="3" id="KW-0433">Leucine-rich repeat</keyword>
<accession>A0A5N5KMW7</accession>
<feature type="signal peptide" evidence="14">
    <location>
        <begin position="1"/>
        <end position="26"/>
    </location>
</feature>
<dbReference type="SUPFAM" id="SSF52058">
    <property type="entry name" value="L domain-like"/>
    <property type="match status" value="1"/>
</dbReference>
<dbReference type="GO" id="GO:0004672">
    <property type="term" value="F:protein kinase activity"/>
    <property type="evidence" value="ECO:0007669"/>
    <property type="project" value="InterPro"/>
</dbReference>
<dbReference type="EMBL" id="VDCV01000012">
    <property type="protein sequence ID" value="KAB5531677.1"/>
    <property type="molecule type" value="Genomic_DNA"/>
</dbReference>
<dbReference type="PANTHER" id="PTHR48010:SF1">
    <property type="entry name" value="PROTEIN KINASE DOMAIN-CONTAINING PROTEIN"/>
    <property type="match status" value="1"/>
</dbReference>
<evidence type="ECO:0000256" key="5">
    <source>
        <dbReference type="ARBA" id="ARBA00022729"/>
    </source>
</evidence>
<dbReference type="InterPro" id="IPR017441">
    <property type="entry name" value="Protein_kinase_ATP_BS"/>
</dbReference>
<name>A0A5N5KMW7_9ROSI</name>
<keyword evidence="10 13" id="KW-0472">Membrane</keyword>
<dbReference type="Pfam" id="PF08263">
    <property type="entry name" value="LRRNT_2"/>
    <property type="match status" value="1"/>
</dbReference>
<evidence type="ECO:0000256" key="1">
    <source>
        <dbReference type="ARBA" id="ARBA00004370"/>
    </source>
</evidence>
<keyword evidence="7 11" id="KW-0547">Nucleotide-binding</keyword>
<keyword evidence="8 11" id="KW-0067">ATP-binding</keyword>
<dbReference type="InterPro" id="IPR013210">
    <property type="entry name" value="LRR_N_plant-typ"/>
</dbReference>
<protein>
    <recommendedName>
        <fullName evidence="15">Protein kinase domain-containing protein</fullName>
    </recommendedName>
</protein>
<keyword evidence="5 14" id="KW-0732">Signal</keyword>
<feature type="chain" id="PRO_5024460368" description="Protein kinase domain-containing protein" evidence="14">
    <location>
        <begin position="27"/>
        <end position="634"/>
    </location>
</feature>
<dbReference type="Proteomes" id="UP000326939">
    <property type="component" value="Chromosome 12"/>
</dbReference>
<dbReference type="PROSITE" id="PS00107">
    <property type="entry name" value="PROTEIN_KINASE_ATP"/>
    <property type="match status" value="1"/>
</dbReference>
<feature type="binding site" evidence="11">
    <location>
        <position position="364"/>
    </location>
    <ligand>
        <name>ATP</name>
        <dbReference type="ChEBI" id="CHEBI:30616"/>
    </ligand>
</feature>
<dbReference type="Gene3D" id="3.80.10.10">
    <property type="entry name" value="Ribonuclease Inhibitor"/>
    <property type="match status" value="1"/>
</dbReference>
<evidence type="ECO:0000256" key="10">
    <source>
        <dbReference type="ARBA" id="ARBA00023136"/>
    </source>
</evidence>
<evidence type="ECO:0000256" key="9">
    <source>
        <dbReference type="ARBA" id="ARBA00022989"/>
    </source>
</evidence>
<dbReference type="FunFam" id="1.10.510.10:FF:000095">
    <property type="entry name" value="protein STRUBBELIG-RECEPTOR FAMILY 8"/>
    <property type="match status" value="1"/>
</dbReference>
<organism evidence="16 17">
    <name type="scientific">Salix brachista</name>
    <dbReference type="NCBI Taxonomy" id="2182728"/>
    <lineage>
        <taxon>Eukaryota</taxon>
        <taxon>Viridiplantae</taxon>
        <taxon>Streptophyta</taxon>
        <taxon>Embryophyta</taxon>
        <taxon>Tracheophyta</taxon>
        <taxon>Spermatophyta</taxon>
        <taxon>Magnoliopsida</taxon>
        <taxon>eudicotyledons</taxon>
        <taxon>Gunneridae</taxon>
        <taxon>Pentapetalae</taxon>
        <taxon>rosids</taxon>
        <taxon>fabids</taxon>
        <taxon>Malpighiales</taxon>
        <taxon>Salicaceae</taxon>
        <taxon>Saliceae</taxon>
        <taxon>Salix</taxon>
    </lineage>
</organism>
<proteinExistence type="predicted"/>
<sequence length="634" mass="69348">MNMKRGLLFIFSAFLFYGDVFLPITADPVEDKQALLDFLRNIHHSHPVNWRKSTSVCNNWTGVSCSNDNSRVTALRLPGVGFRGPIPPNTLSRLSAITILSLRSNGISGSFPYDEFSKLRNLTILFLQSNNFSGPLPPDFSVWNNLIILDLSNNGFNGRIPPSISNLTHLTALSLANNSLSGSIPDINVPSLQHLDLSNNNFTGSLPKSLQRFPSSAFSGNNLSSENALPPALPFHPPSSQPSKKPSKLSEPAILGIAIGGCLLGFVVLAFIIVGCHSKKQREGGLATKKKEVTLKKTASKSQEQNNRLFFFEHCSLAFDLEDLLRASAEVLGKGTFGIAYKAALEDSTTVVVKRLKEVTVPKKDFEQQMIAVGSISHVNVSPLRAYYYSKDERLMVYDFYEEGSVSAMLHGKRGEGHNPIDWETRVKIAVGVARGIAHIHTQNGGKLVHGNIKSSNIFLNSQGYGCVSDIGLASLMSPMPPPVMRAAGYRAPEVTDSRKATHASDVYSYGVLLLELLTGKSPVHNTGGEEVVHLVRWVNSVVREEWTAEVFDLELLRYPNIEEEMVEMLQIGLSCVVRMPEQRPKMPDVVKMVGGIRQGSTENPPSFDSKLEISAETPSPQAAEVGSTSSVQH</sequence>
<dbReference type="Gene3D" id="3.30.200.20">
    <property type="entry name" value="Phosphorylase Kinase, domain 1"/>
    <property type="match status" value="1"/>
</dbReference>
<comment type="caution">
    <text evidence="16">The sequence shown here is derived from an EMBL/GenBank/DDBJ whole genome shotgun (WGS) entry which is preliminary data.</text>
</comment>
<dbReference type="GO" id="GO:0005524">
    <property type="term" value="F:ATP binding"/>
    <property type="evidence" value="ECO:0007669"/>
    <property type="project" value="UniProtKB-UniRule"/>
</dbReference>
<dbReference type="InterPro" id="IPR001611">
    <property type="entry name" value="Leu-rich_rpt"/>
</dbReference>
<evidence type="ECO:0000256" key="6">
    <source>
        <dbReference type="ARBA" id="ARBA00022737"/>
    </source>
</evidence>
<dbReference type="GO" id="GO:0016020">
    <property type="term" value="C:membrane"/>
    <property type="evidence" value="ECO:0007669"/>
    <property type="project" value="UniProtKB-SubCell"/>
</dbReference>
<feature type="transmembrane region" description="Helical" evidence="13">
    <location>
        <begin position="253"/>
        <end position="274"/>
    </location>
</feature>
<keyword evidence="9 13" id="KW-1133">Transmembrane helix</keyword>
<keyword evidence="2" id="KW-0597">Phosphoprotein</keyword>
<dbReference type="FunFam" id="3.80.10.10:FF:000234">
    <property type="entry name" value="Probable inactive receptor kinase RLK902"/>
    <property type="match status" value="1"/>
</dbReference>
<dbReference type="Gene3D" id="1.10.510.10">
    <property type="entry name" value="Transferase(Phosphotransferase) domain 1"/>
    <property type="match status" value="1"/>
</dbReference>
<gene>
    <name evidence="16" type="ORF">DKX38_018347</name>
</gene>
<dbReference type="InterPro" id="IPR050994">
    <property type="entry name" value="At_inactive_RLKs"/>
</dbReference>
<dbReference type="InterPro" id="IPR001245">
    <property type="entry name" value="Ser-Thr/Tyr_kinase_cat_dom"/>
</dbReference>
<dbReference type="InterPro" id="IPR000719">
    <property type="entry name" value="Prot_kinase_dom"/>
</dbReference>
<feature type="region of interest" description="Disordered" evidence="12">
    <location>
        <begin position="597"/>
        <end position="634"/>
    </location>
</feature>
<evidence type="ECO:0000256" key="14">
    <source>
        <dbReference type="SAM" id="SignalP"/>
    </source>
</evidence>
<dbReference type="Pfam" id="PF00560">
    <property type="entry name" value="LRR_1"/>
    <property type="match status" value="4"/>
</dbReference>
<dbReference type="SUPFAM" id="SSF56112">
    <property type="entry name" value="Protein kinase-like (PK-like)"/>
    <property type="match status" value="1"/>
</dbReference>
<keyword evidence="4 13" id="KW-0812">Transmembrane</keyword>